<organism evidence="2 3">
    <name type="scientific">Tanacetum coccineum</name>
    <dbReference type="NCBI Taxonomy" id="301880"/>
    <lineage>
        <taxon>Eukaryota</taxon>
        <taxon>Viridiplantae</taxon>
        <taxon>Streptophyta</taxon>
        <taxon>Embryophyta</taxon>
        <taxon>Tracheophyta</taxon>
        <taxon>Spermatophyta</taxon>
        <taxon>Magnoliopsida</taxon>
        <taxon>eudicotyledons</taxon>
        <taxon>Gunneridae</taxon>
        <taxon>Pentapetalae</taxon>
        <taxon>asterids</taxon>
        <taxon>campanulids</taxon>
        <taxon>Asterales</taxon>
        <taxon>Asteraceae</taxon>
        <taxon>Asteroideae</taxon>
        <taxon>Anthemideae</taxon>
        <taxon>Anthemidinae</taxon>
        <taxon>Tanacetum</taxon>
    </lineage>
</organism>
<feature type="region of interest" description="Disordered" evidence="1">
    <location>
        <begin position="75"/>
        <end position="97"/>
    </location>
</feature>
<gene>
    <name evidence="2" type="ORF">Tco_0820920</name>
</gene>
<evidence type="ECO:0000313" key="3">
    <source>
        <dbReference type="Proteomes" id="UP001151760"/>
    </source>
</evidence>
<comment type="caution">
    <text evidence="2">The sequence shown here is derived from an EMBL/GenBank/DDBJ whole genome shotgun (WGS) entry which is preliminary data.</text>
</comment>
<keyword evidence="3" id="KW-1185">Reference proteome</keyword>
<proteinExistence type="predicted"/>
<dbReference type="Proteomes" id="UP001151760">
    <property type="component" value="Unassembled WGS sequence"/>
</dbReference>
<protein>
    <submittedName>
        <fullName evidence="2">UBN2 domain-containing protein</fullName>
    </submittedName>
</protein>
<dbReference type="Pfam" id="PF14223">
    <property type="entry name" value="Retrotran_gag_2"/>
    <property type="match status" value="1"/>
</dbReference>
<dbReference type="EMBL" id="BQNB010012142">
    <property type="protein sequence ID" value="GJS99750.1"/>
    <property type="molecule type" value="Genomic_DNA"/>
</dbReference>
<evidence type="ECO:0000256" key="1">
    <source>
        <dbReference type="SAM" id="MobiDB-lite"/>
    </source>
</evidence>
<dbReference type="PANTHER" id="PTHR34676">
    <property type="entry name" value="DUF4219 DOMAIN-CONTAINING PROTEIN-RELATED"/>
    <property type="match status" value="1"/>
</dbReference>
<reference evidence="2" key="1">
    <citation type="journal article" date="2022" name="Int. J. Mol. Sci.">
        <title>Draft Genome of Tanacetum Coccineum: Genomic Comparison of Closely Related Tanacetum-Family Plants.</title>
        <authorList>
            <person name="Yamashiro T."/>
            <person name="Shiraishi A."/>
            <person name="Nakayama K."/>
            <person name="Satake H."/>
        </authorList>
    </citation>
    <scope>NUCLEOTIDE SEQUENCE</scope>
</reference>
<accession>A0ABQ5AAT1</accession>
<sequence length="709" mass="80858">MELLRGEIGHIILRLVRTMLADLKVVQLLFGQKQISTAAMFYIGYSLNCKSLLEYSLVEQRIVEETCYRSQSNGFCRTKENDKADPKSSQDDGSNNLQVKMKRSIELPDDPNMHALEDISIFDLSIDNEDVGVEADMKNLDTTIQQIQGQSYKITPDLSRFANQKYGFGYVGGALPAVPFSITHRTGYCISFQEEIAKTEFEDDQGSQVPYVSDLHPFPSRSSYCKFNGAWKNPKGNSCIEGSKLDRGYAGRASTIQVTEVGFGGFTKRKKDQGYTQEERIDYDEVFAPVARIEAIRLFLAYAAFKLLWVSKKFGCTRVKTASHTNGNSNKPLLKDDADEAVNEEMDDSLVRAATTATGLDAEWVRGFEKKDRHELIRSKSYTRMVYEVPVVCGCSRAVTAVIERLSYMTKETYDYGCNARPMVEQVKPMRGLNNGDLMKNIALSYKAEREDEIGLPEKQLAQRLQAQEQEELTDTKRQFYLTILRAMRKYFAATREEERGKTTRELNKGYLCTYLKQHRRKESPRFKKQKVQRKLCRDSTRSVQATRSCAEQEALKCKSRKQTKSLKRYKHSNSQVKDNKIDLLVQQYEQFVISEDESIDNAFARFNTIITSLKALDEGYSSKNYVRKFLRALHPKWRAKVTAIEESKDLTSLSLDELIGNLKVHEMIIKKDSEIVKAKGERRSLALKAKKVNICPLGEMCSCSSTVE</sequence>
<name>A0ABQ5AAT1_9ASTR</name>
<dbReference type="PANTHER" id="PTHR34676:SF8">
    <property type="entry name" value="TRANSMEMBRANE PROTEIN"/>
    <property type="match status" value="1"/>
</dbReference>
<feature type="compositionally biased region" description="Basic and acidic residues" evidence="1">
    <location>
        <begin position="77"/>
        <end position="90"/>
    </location>
</feature>
<reference evidence="2" key="2">
    <citation type="submission" date="2022-01" db="EMBL/GenBank/DDBJ databases">
        <authorList>
            <person name="Yamashiro T."/>
            <person name="Shiraishi A."/>
            <person name="Satake H."/>
            <person name="Nakayama K."/>
        </authorList>
    </citation>
    <scope>NUCLEOTIDE SEQUENCE</scope>
</reference>
<evidence type="ECO:0000313" key="2">
    <source>
        <dbReference type="EMBL" id="GJS99750.1"/>
    </source>
</evidence>